<organism evidence="1 2">
    <name type="scientific">Trichomonas vaginalis (strain ATCC PRA-98 / G3)</name>
    <dbReference type="NCBI Taxonomy" id="412133"/>
    <lineage>
        <taxon>Eukaryota</taxon>
        <taxon>Metamonada</taxon>
        <taxon>Parabasalia</taxon>
        <taxon>Trichomonadida</taxon>
        <taxon>Trichomonadidae</taxon>
        <taxon>Trichomonas</taxon>
    </lineage>
</organism>
<dbReference type="EMBL" id="DS113392">
    <property type="protein sequence ID" value="EAY07773.1"/>
    <property type="molecule type" value="Genomic_DNA"/>
</dbReference>
<dbReference type="InParanoid" id="A2EHT3"/>
<dbReference type="KEGG" id="tva:4765668"/>
<proteinExistence type="predicted"/>
<reference evidence="1" key="1">
    <citation type="submission" date="2006-10" db="EMBL/GenBank/DDBJ databases">
        <authorList>
            <person name="Amadeo P."/>
            <person name="Zhao Q."/>
            <person name="Wortman J."/>
            <person name="Fraser-Liggett C."/>
            <person name="Carlton J."/>
        </authorList>
    </citation>
    <scope>NUCLEOTIDE SEQUENCE</scope>
    <source>
        <strain evidence="1">G3</strain>
    </source>
</reference>
<keyword evidence="2" id="KW-1185">Reference proteome</keyword>
<dbReference type="Proteomes" id="UP000001542">
    <property type="component" value="Unassembled WGS sequence"/>
</dbReference>
<dbReference type="VEuPathDB" id="TrichDB:TVAGG3_0077050"/>
<dbReference type="RefSeq" id="XP_001319996.1">
    <property type="nucleotide sequence ID" value="XM_001319961.1"/>
</dbReference>
<dbReference type="AlphaFoldDB" id="A2EHT3"/>
<dbReference type="VEuPathDB" id="TrichDB:TVAG_000570"/>
<accession>A2EHT3</accession>
<protein>
    <submittedName>
        <fullName evidence="1">Uncharacterized protein</fullName>
    </submittedName>
</protein>
<evidence type="ECO:0000313" key="1">
    <source>
        <dbReference type="EMBL" id="EAY07773.1"/>
    </source>
</evidence>
<gene>
    <name evidence="1" type="ORF">TVAG_000570</name>
</gene>
<name>A2EHT3_TRIV3</name>
<evidence type="ECO:0000313" key="2">
    <source>
        <dbReference type="Proteomes" id="UP000001542"/>
    </source>
</evidence>
<sequence length="331" mass="36971">MPLSSAPKFKLLFKLGEYSTNVDQYIEVCQYQKAAPGDLDIYESITIPSDITEVYNKLTFIMVDSDTSTILASTALDRLEIIPELTEDEVQINNHKDNNGIYYLANKDTISGTIKFKNIIHIDDLKVSYDYNFKSVSGTLSATEGEDRKVNFEIPLTEFPSTGKIIFEGSRSSVRVPITVKKLDMTVNVNKYLPLTGTIDGNIQISTNLESSNSLTVAAKYGEYDASTTSYNIAIDTKNAEQTIQIDLGSKITYNTEETLPTKLTFVIITGGVIVSHKTVDFVILQEPQIESITDASSTHQYKTNSRINLNIKRTRAAALEYYSFKYEFSA</sequence>
<reference evidence="1" key="2">
    <citation type="journal article" date="2007" name="Science">
        <title>Draft genome sequence of the sexually transmitted pathogen Trichomonas vaginalis.</title>
        <authorList>
            <person name="Carlton J.M."/>
            <person name="Hirt R.P."/>
            <person name="Silva J.C."/>
            <person name="Delcher A.L."/>
            <person name="Schatz M."/>
            <person name="Zhao Q."/>
            <person name="Wortman J.R."/>
            <person name="Bidwell S.L."/>
            <person name="Alsmark U.C.M."/>
            <person name="Besteiro S."/>
            <person name="Sicheritz-Ponten T."/>
            <person name="Noel C.J."/>
            <person name="Dacks J.B."/>
            <person name="Foster P.G."/>
            <person name="Simillion C."/>
            <person name="Van de Peer Y."/>
            <person name="Miranda-Saavedra D."/>
            <person name="Barton G.J."/>
            <person name="Westrop G.D."/>
            <person name="Mueller S."/>
            <person name="Dessi D."/>
            <person name="Fiori P.L."/>
            <person name="Ren Q."/>
            <person name="Paulsen I."/>
            <person name="Zhang H."/>
            <person name="Bastida-Corcuera F.D."/>
            <person name="Simoes-Barbosa A."/>
            <person name="Brown M.T."/>
            <person name="Hayes R.D."/>
            <person name="Mukherjee M."/>
            <person name="Okumura C.Y."/>
            <person name="Schneider R."/>
            <person name="Smith A.J."/>
            <person name="Vanacova S."/>
            <person name="Villalvazo M."/>
            <person name="Haas B.J."/>
            <person name="Pertea M."/>
            <person name="Feldblyum T.V."/>
            <person name="Utterback T.R."/>
            <person name="Shu C.L."/>
            <person name="Osoegawa K."/>
            <person name="de Jong P.J."/>
            <person name="Hrdy I."/>
            <person name="Horvathova L."/>
            <person name="Zubacova Z."/>
            <person name="Dolezal P."/>
            <person name="Malik S.B."/>
            <person name="Logsdon J.M. Jr."/>
            <person name="Henze K."/>
            <person name="Gupta A."/>
            <person name="Wang C.C."/>
            <person name="Dunne R.L."/>
            <person name="Upcroft J.A."/>
            <person name="Upcroft P."/>
            <person name="White O."/>
            <person name="Salzberg S.L."/>
            <person name="Tang P."/>
            <person name="Chiu C.-H."/>
            <person name="Lee Y.-S."/>
            <person name="Embley T.M."/>
            <person name="Coombs G.H."/>
            <person name="Mottram J.C."/>
            <person name="Tachezy J."/>
            <person name="Fraser-Liggett C.M."/>
            <person name="Johnson P.J."/>
        </authorList>
    </citation>
    <scope>NUCLEOTIDE SEQUENCE [LARGE SCALE GENOMIC DNA]</scope>
    <source>
        <strain evidence="1">G3</strain>
    </source>
</reference>